<gene>
    <name evidence="5" type="ORF">FY550_03805</name>
</gene>
<evidence type="ECO:0000256" key="2">
    <source>
        <dbReference type="ARBA" id="ARBA00023015"/>
    </source>
</evidence>
<organism evidence="5 6">
    <name type="scientific">Kushneria phosphatilytica</name>
    <dbReference type="NCBI Taxonomy" id="657387"/>
    <lineage>
        <taxon>Bacteria</taxon>
        <taxon>Pseudomonadati</taxon>
        <taxon>Pseudomonadota</taxon>
        <taxon>Gammaproteobacteria</taxon>
        <taxon>Oceanospirillales</taxon>
        <taxon>Halomonadaceae</taxon>
        <taxon>Kushneria</taxon>
    </lineage>
</organism>
<dbReference type="InterPro" id="IPR000847">
    <property type="entry name" value="LysR_HTH_N"/>
</dbReference>
<dbReference type="Pfam" id="PF03466">
    <property type="entry name" value="LysR_substrate"/>
    <property type="match status" value="1"/>
</dbReference>
<keyword evidence="3" id="KW-0238">DNA-binding</keyword>
<comment type="similarity">
    <text evidence="1">Belongs to the LysR transcriptional regulatory family.</text>
</comment>
<dbReference type="GO" id="GO:0006351">
    <property type="term" value="P:DNA-templated transcription"/>
    <property type="evidence" value="ECO:0007669"/>
    <property type="project" value="TreeGrafter"/>
</dbReference>
<dbReference type="Gene3D" id="1.10.10.10">
    <property type="entry name" value="Winged helix-like DNA-binding domain superfamily/Winged helix DNA-binding domain"/>
    <property type="match status" value="1"/>
</dbReference>
<dbReference type="PROSITE" id="PS50931">
    <property type="entry name" value="HTH_LYSR"/>
    <property type="match status" value="1"/>
</dbReference>
<dbReference type="Pfam" id="PF00126">
    <property type="entry name" value="HTH_1"/>
    <property type="match status" value="1"/>
</dbReference>
<evidence type="ECO:0000256" key="1">
    <source>
        <dbReference type="ARBA" id="ARBA00009437"/>
    </source>
</evidence>
<protein>
    <submittedName>
        <fullName evidence="5">LysR family transcriptional regulator</fullName>
    </submittedName>
</protein>
<dbReference type="SUPFAM" id="SSF53850">
    <property type="entry name" value="Periplasmic binding protein-like II"/>
    <property type="match status" value="1"/>
</dbReference>
<dbReference type="AlphaFoldDB" id="A0A1S1P327"/>
<keyword evidence="2" id="KW-0805">Transcription regulation</keyword>
<dbReference type="EMBL" id="CP043420">
    <property type="protein sequence ID" value="QEL10349.1"/>
    <property type="molecule type" value="Genomic_DNA"/>
</dbReference>
<sequence>MDTLEAMRVFVEVARQGSFTTAADQLSLSRSVVSKQVAQLERHFDARLMHRTTRQLRLTEAGQLMLERAEHLLAEVDGLAGSLQEDRVASSGRIRLSAPLAFGARCMGELLAEYHARHPAVRIELALSDRRVDLVAEGFDLALRIGELEDSSLIARRLGSLRLILCASPAYLARCGTPGHPRELNRHDGLHYSLARHGQEWRLGEQRVRARSVLQANNGEVLRDAAIAGMGITLQPDFMLREALANGELVTLLDDWPLPTLGLHGVYPDRTQPQRVRRLLDSCEAFFNERRIRPDSDEIML</sequence>
<evidence type="ECO:0000256" key="3">
    <source>
        <dbReference type="ARBA" id="ARBA00023125"/>
    </source>
</evidence>
<dbReference type="GO" id="GO:0043565">
    <property type="term" value="F:sequence-specific DNA binding"/>
    <property type="evidence" value="ECO:0007669"/>
    <property type="project" value="TreeGrafter"/>
</dbReference>
<dbReference type="KEGG" id="kuy:FY550_03805"/>
<dbReference type="FunFam" id="3.40.190.290:FF:000001">
    <property type="entry name" value="Transcriptional regulator, LysR family"/>
    <property type="match status" value="1"/>
</dbReference>
<evidence type="ECO:0000313" key="6">
    <source>
        <dbReference type="Proteomes" id="UP000322553"/>
    </source>
</evidence>
<evidence type="ECO:0000313" key="5">
    <source>
        <dbReference type="EMBL" id="QEL10349.1"/>
    </source>
</evidence>
<dbReference type="InterPro" id="IPR005119">
    <property type="entry name" value="LysR_subst-bd"/>
</dbReference>
<dbReference type="InterPro" id="IPR036390">
    <property type="entry name" value="WH_DNA-bd_sf"/>
</dbReference>
<dbReference type="STRING" id="657387.BH688_00060"/>
<dbReference type="Proteomes" id="UP000322553">
    <property type="component" value="Chromosome"/>
</dbReference>
<name>A0A1S1P327_9GAMM</name>
<dbReference type="InterPro" id="IPR058163">
    <property type="entry name" value="LysR-type_TF_proteobact-type"/>
</dbReference>
<dbReference type="SUPFAM" id="SSF46785">
    <property type="entry name" value="Winged helix' DNA-binding domain"/>
    <property type="match status" value="1"/>
</dbReference>
<dbReference type="PANTHER" id="PTHR30537">
    <property type="entry name" value="HTH-TYPE TRANSCRIPTIONAL REGULATOR"/>
    <property type="match status" value="1"/>
</dbReference>
<dbReference type="GO" id="GO:0003700">
    <property type="term" value="F:DNA-binding transcription factor activity"/>
    <property type="evidence" value="ECO:0007669"/>
    <property type="project" value="InterPro"/>
</dbReference>
<reference evidence="5 6" key="1">
    <citation type="submission" date="2019-08" db="EMBL/GenBank/DDBJ databases">
        <title>Complete genome sequence of Kushneria sp. YCWA18, a halophilic phosphate-solubilizing bacterium isolated from Daqiao saltern in China.</title>
        <authorList>
            <person name="Du G.-X."/>
            <person name="Qu L.-Y."/>
        </authorList>
    </citation>
    <scope>NUCLEOTIDE SEQUENCE [LARGE SCALE GENOMIC DNA]</scope>
    <source>
        <strain evidence="5 6">YCWA18</strain>
    </source>
</reference>
<dbReference type="PANTHER" id="PTHR30537:SF5">
    <property type="entry name" value="HTH-TYPE TRANSCRIPTIONAL ACTIVATOR TTDR-RELATED"/>
    <property type="match status" value="1"/>
</dbReference>
<proteinExistence type="inferred from homology"/>
<dbReference type="Gene3D" id="3.40.190.290">
    <property type="match status" value="1"/>
</dbReference>
<dbReference type="OrthoDB" id="9815676at2"/>
<dbReference type="RefSeq" id="WP_070975728.1">
    <property type="nucleotide sequence ID" value="NZ_CP043420.1"/>
</dbReference>
<dbReference type="CDD" id="cd08422">
    <property type="entry name" value="PBP2_CrgA_like"/>
    <property type="match status" value="1"/>
</dbReference>
<evidence type="ECO:0000256" key="4">
    <source>
        <dbReference type="ARBA" id="ARBA00023163"/>
    </source>
</evidence>
<dbReference type="InterPro" id="IPR036388">
    <property type="entry name" value="WH-like_DNA-bd_sf"/>
</dbReference>
<dbReference type="FunFam" id="1.10.10.10:FF:000001">
    <property type="entry name" value="LysR family transcriptional regulator"/>
    <property type="match status" value="1"/>
</dbReference>
<keyword evidence="6" id="KW-1185">Reference proteome</keyword>
<keyword evidence="4" id="KW-0804">Transcription</keyword>
<accession>A0A1S1P327</accession>